<protein>
    <submittedName>
        <fullName evidence="2">Uncharacterized protein</fullName>
    </submittedName>
</protein>
<organism evidence="2 3">
    <name type="scientific">Erythroxylum novogranatense</name>
    <dbReference type="NCBI Taxonomy" id="1862640"/>
    <lineage>
        <taxon>Eukaryota</taxon>
        <taxon>Viridiplantae</taxon>
        <taxon>Streptophyta</taxon>
        <taxon>Embryophyta</taxon>
        <taxon>Tracheophyta</taxon>
        <taxon>Spermatophyta</taxon>
        <taxon>Magnoliopsida</taxon>
        <taxon>eudicotyledons</taxon>
        <taxon>Gunneridae</taxon>
        <taxon>Pentapetalae</taxon>
        <taxon>rosids</taxon>
        <taxon>fabids</taxon>
        <taxon>Malpighiales</taxon>
        <taxon>Erythroxylaceae</taxon>
        <taxon>Erythroxylum</taxon>
    </lineage>
</organism>
<keyword evidence="1" id="KW-0732">Signal</keyword>
<evidence type="ECO:0000313" key="2">
    <source>
        <dbReference type="EMBL" id="KAJ8761948.1"/>
    </source>
</evidence>
<name>A0AAV8T6X7_9ROSI</name>
<dbReference type="AlphaFoldDB" id="A0AAV8T6X7"/>
<feature type="chain" id="PRO_5043832593" evidence="1">
    <location>
        <begin position="26"/>
        <end position="98"/>
    </location>
</feature>
<gene>
    <name evidence="2" type="ORF">K2173_006550</name>
</gene>
<comment type="caution">
    <text evidence="2">The sequence shown here is derived from an EMBL/GenBank/DDBJ whole genome shotgun (WGS) entry which is preliminary data.</text>
</comment>
<accession>A0AAV8T6X7</accession>
<evidence type="ECO:0000313" key="3">
    <source>
        <dbReference type="Proteomes" id="UP001159364"/>
    </source>
</evidence>
<feature type="signal peptide" evidence="1">
    <location>
        <begin position="1"/>
        <end position="25"/>
    </location>
</feature>
<dbReference type="Proteomes" id="UP001159364">
    <property type="component" value="Linkage Group LG06"/>
</dbReference>
<reference evidence="2 3" key="1">
    <citation type="submission" date="2021-09" db="EMBL/GenBank/DDBJ databases">
        <title>Genomic insights and catalytic innovation underlie evolution of tropane alkaloids biosynthesis.</title>
        <authorList>
            <person name="Wang Y.-J."/>
            <person name="Tian T."/>
            <person name="Huang J.-P."/>
            <person name="Huang S.-X."/>
        </authorList>
    </citation>
    <scope>NUCLEOTIDE SEQUENCE [LARGE SCALE GENOMIC DNA]</scope>
    <source>
        <strain evidence="2">KIB-2018</strain>
        <tissue evidence="2">Leaf</tissue>
    </source>
</reference>
<dbReference type="EMBL" id="JAIWQS010000006">
    <property type="protein sequence ID" value="KAJ8761948.1"/>
    <property type="molecule type" value="Genomic_DNA"/>
</dbReference>
<evidence type="ECO:0000256" key="1">
    <source>
        <dbReference type="SAM" id="SignalP"/>
    </source>
</evidence>
<sequence>MARSSAVLVLIFLLASSNFVSNAEGSNRKVLITRSSMMEINISLRSVLKKLFLGAIAHSRAPPSNKGRATLGNEKLFRIHLGRIDRILQSVPSPGAGH</sequence>
<keyword evidence="3" id="KW-1185">Reference proteome</keyword>
<proteinExistence type="predicted"/>